<gene>
    <name evidence="2" type="ordered locus">Cmaq_0972</name>
</gene>
<reference evidence="2 3" key="1">
    <citation type="submission" date="2007-10" db="EMBL/GenBank/DDBJ databases">
        <title>Complete sequence of Caldivirga maquilingensis IC-167.</title>
        <authorList>
            <consortium name="US DOE Joint Genome Institute"/>
            <person name="Copeland A."/>
            <person name="Lucas S."/>
            <person name="Lapidus A."/>
            <person name="Barry K."/>
            <person name="Glavina del Rio T."/>
            <person name="Dalin E."/>
            <person name="Tice H."/>
            <person name="Pitluck S."/>
            <person name="Saunders E."/>
            <person name="Brettin T."/>
            <person name="Bruce D."/>
            <person name="Detter J.C."/>
            <person name="Han C."/>
            <person name="Schmutz J."/>
            <person name="Larimer F."/>
            <person name="Land M."/>
            <person name="Hauser L."/>
            <person name="Kyrpides N."/>
            <person name="Ivanova N."/>
            <person name="Biddle J.F."/>
            <person name="Zhang Z."/>
            <person name="Fitz-Gibbon S.T."/>
            <person name="Lowe T.M."/>
            <person name="Saltikov C."/>
            <person name="House C.H."/>
            <person name="Richardson P."/>
        </authorList>
    </citation>
    <scope>NUCLEOTIDE SEQUENCE [LARGE SCALE GENOMIC DNA]</scope>
    <source>
        <strain evidence="3">ATCC 700844 / DSM 13496 / JCM 10307 / IC-167</strain>
    </source>
</reference>
<dbReference type="AlphaFoldDB" id="A8MDE8"/>
<dbReference type="Pfam" id="PF01370">
    <property type="entry name" value="Epimerase"/>
    <property type="match status" value="1"/>
</dbReference>
<evidence type="ECO:0000259" key="1">
    <source>
        <dbReference type="Pfam" id="PF01370"/>
    </source>
</evidence>
<dbReference type="STRING" id="397948.Cmaq_0972"/>
<proteinExistence type="predicted"/>
<dbReference type="GeneID" id="5708734"/>
<dbReference type="InterPro" id="IPR036291">
    <property type="entry name" value="NAD(P)-bd_dom_sf"/>
</dbReference>
<dbReference type="EMBL" id="CP000852">
    <property type="protein sequence ID" value="ABW01804.1"/>
    <property type="molecule type" value="Genomic_DNA"/>
</dbReference>
<dbReference type="KEGG" id="cma:Cmaq_0972"/>
<dbReference type="InterPro" id="IPR001509">
    <property type="entry name" value="Epimerase_deHydtase"/>
</dbReference>
<protein>
    <submittedName>
        <fullName evidence="2">NAD-dependent epimerase/dehydratase</fullName>
    </submittedName>
</protein>
<organism evidence="2 3">
    <name type="scientific">Caldivirga maquilingensis (strain ATCC 700844 / DSM 13496 / JCM 10307 / IC-167)</name>
    <dbReference type="NCBI Taxonomy" id="397948"/>
    <lineage>
        <taxon>Archaea</taxon>
        <taxon>Thermoproteota</taxon>
        <taxon>Thermoprotei</taxon>
        <taxon>Thermoproteales</taxon>
        <taxon>Thermoproteaceae</taxon>
        <taxon>Caldivirga</taxon>
    </lineage>
</organism>
<evidence type="ECO:0000313" key="3">
    <source>
        <dbReference type="Proteomes" id="UP000001137"/>
    </source>
</evidence>
<accession>A8MDE8</accession>
<name>A8MDE8_CALMQ</name>
<dbReference type="Gene3D" id="3.40.50.720">
    <property type="entry name" value="NAD(P)-binding Rossmann-like Domain"/>
    <property type="match status" value="1"/>
</dbReference>
<sequence>MQYFKLPDRISTIDELEDLLSTPYPETISDLKEVDGDIMILGAGGKIGPSLSIMAARAVKASDLRRRVIAVSRFSRGDLPSRLKEMGVEVISADLSNEDDVAKLPDAENIIFMVGRKFGTSSEPELTWITNTYVPALVARRFPKSRFIVFSTGNVYPLVPLHSGGATESTKTGPIGEYAWAALARERIFNYFFRINGNKAVIIRLNYANELRYGVLLDVALRVAKGEPIDLSMGYVNVIWQGDVNNMILRSLKHAQNPPLILNITGPETVPIRWVAEEFGRLIGRKPVFTGNESDTALLSNASRAFELFGYPRVTLRHMIKWIAYWVTEGKPIYNLPTHYEVRTGEY</sequence>
<keyword evidence="3" id="KW-1185">Reference proteome</keyword>
<dbReference type="Proteomes" id="UP000001137">
    <property type="component" value="Chromosome"/>
</dbReference>
<feature type="domain" description="NAD-dependent epimerase/dehydratase" evidence="1">
    <location>
        <begin position="38"/>
        <end position="205"/>
    </location>
</feature>
<dbReference type="HOGENOM" id="CLU_820969_0_0_2"/>
<dbReference type="RefSeq" id="WP_012186023.1">
    <property type="nucleotide sequence ID" value="NC_009954.1"/>
</dbReference>
<dbReference type="OrthoDB" id="350572at2157"/>
<evidence type="ECO:0000313" key="2">
    <source>
        <dbReference type="EMBL" id="ABW01804.1"/>
    </source>
</evidence>
<dbReference type="SUPFAM" id="SSF51735">
    <property type="entry name" value="NAD(P)-binding Rossmann-fold domains"/>
    <property type="match status" value="1"/>
</dbReference>
<dbReference type="eggNOG" id="arCOG01369">
    <property type="taxonomic scope" value="Archaea"/>
</dbReference>